<dbReference type="CDD" id="cd07067">
    <property type="entry name" value="HP_PGM_like"/>
    <property type="match status" value="1"/>
</dbReference>
<evidence type="ECO:0000313" key="1">
    <source>
        <dbReference type="EMBL" id="MBP0482311.1"/>
    </source>
</evidence>
<organism evidence="1 2">
    <name type="scientific">Sagittula salina</name>
    <dbReference type="NCBI Taxonomy" id="2820268"/>
    <lineage>
        <taxon>Bacteria</taxon>
        <taxon>Pseudomonadati</taxon>
        <taxon>Pseudomonadota</taxon>
        <taxon>Alphaproteobacteria</taxon>
        <taxon>Rhodobacterales</taxon>
        <taxon>Roseobacteraceae</taxon>
        <taxon>Sagittula</taxon>
    </lineage>
</organism>
<dbReference type="Proteomes" id="UP000675940">
    <property type="component" value="Unassembled WGS sequence"/>
</dbReference>
<sequence>MKRLILMRHAKSDWNAGHPDSERPLNGRGRRSAKAMGLWLKDMEYLPQEILCSSAVRTRETLDGLNVSGRTSYLKALYLADEATLLKHLRKATEDCVLMLGHNPGIGDFAHALVTGAPDHARWDDYPTCSTMVADFDIPDWESLLPGTGHVVDFVVGRDLTD</sequence>
<dbReference type="PANTHER" id="PTHR47623:SF1">
    <property type="entry name" value="OS09G0287300 PROTEIN"/>
    <property type="match status" value="1"/>
</dbReference>
<evidence type="ECO:0000313" key="2">
    <source>
        <dbReference type="Proteomes" id="UP000675940"/>
    </source>
</evidence>
<dbReference type="EMBL" id="JAGISH010000003">
    <property type="protein sequence ID" value="MBP0482311.1"/>
    <property type="molecule type" value="Genomic_DNA"/>
</dbReference>
<accession>A0A940MPE8</accession>
<dbReference type="AlphaFoldDB" id="A0A940MPE8"/>
<dbReference type="SUPFAM" id="SSF53254">
    <property type="entry name" value="Phosphoglycerate mutase-like"/>
    <property type="match status" value="1"/>
</dbReference>
<dbReference type="Pfam" id="PF00300">
    <property type="entry name" value="His_Phos_1"/>
    <property type="match status" value="1"/>
</dbReference>
<dbReference type="SMART" id="SM00855">
    <property type="entry name" value="PGAM"/>
    <property type="match status" value="1"/>
</dbReference>
<dbReference type="PANTHER" id="PTHR47623">
    <property type="entry name" value="OS09G0287300 PROTEIN"/>
    <property type="match status" value="1"/>
</dbReference>
<protein>
    <submittedName>
        <fullName evidence="1">Histidine phosphatase family protein</fullName>
    </submittedName>
</protein>
<keyword evidence="2" id="KW-1185">Reference proteome</keyword>
<comment type="caution">
    <text evidence="1">The sequence shown here is derived from an EMBL/GenBank/DDBJ whole genome shotgun (WGS) entry which is preliminary data.</text>
</comment>
<name>A0A940MPE8_9RHOB</name>
<dbReference type="RefSeq" id="WP_209360164.1">
    <property type="nucleotide sequence ID" value="NZ_JAGISH010000003.1"/>
</dbReference>
<reference evidence="1" key="1">
    <citation type="submission" date="2021-03" db="EMBL/GenBank/DDBJ databases">
        <title>Sagittula salina sp. nov. strain M10.9X isolated from the marine waste.</title>
        <authorList>
            <person name="Satari L."/>
            <person name="Molina-Menor E."/>
            <person name="Vidal-Verdu A."/>
            <person name="Pascual J."/>
            <person name="Pereto J."/>
            <person name="Porcar M."/>
        </authorList>
    </citation>
    <scope>NUCLEOTIDE SEQUENCE</scope>
    <source>
        <strain evidence="1">M10.9X</strain>
    </source>
</reference>
<dbReference type="InterPro" id="IPR029033">
    <property type="entry name" value="His_PPase_superfam"/>
</dbReference>
<proteinExistence type="predicted"/>
<gene>
    <name evidence="1" type="ORF">J5474_07380</name>
</gene>
<dbReference type="InterPro" id="IPR013078">
    <property type="entry name" value="His_Pase_superF_clade-1"/>
</dbReference>
<dbReference type="Gene3D" id="3.40.50.1240">
    <property type="entry name" value="Phosphoglycerate mutase-like"/>
    <property type="match status" value="1"/>
</dbReference>